<dbReference type="AlphaFoldDB" id="A0AAW0PLN1"/>
<accession>A0AAW0PLN1</accession>
<feature type="region of interest" description="Disordered" evidence="1">
    <location>
        <begin position="137"/>
        <end position="274"/>
    </location>
</feature>
<proteinExistence type="predicted"/>
<evidence type="ECO:0000313" key="3">
    <source>
        <dbReference type="Proteomes" id="UP001460270"/>
    </source>
</evidence>
<dbReference type="EMBL" id="JBBPFD010000005">
    <property type="protein sequence ID" value="KAK7924988.1"/>
    <property type="molecule type" value="Genomic_DNA"/>
</dbReference>
<organism evidence="2 3">
    <name type="scientific">Mugilogobius chulae</name>
    <name type="common">yellowstripe goby</name>
    <dbReference type="NCBI Taxonomy" id="88201"/>
    <lineage>
        <taxon>Eukaryota</taxon>
        <taxon>Metazoa</taxon>
        <taxon>Chordata</taxon>
        <taxon>Craniata</taxon>
        <taxon>Vertebrata</taxon>
        <taxon>Euteleostomi</taxon>
        <taxon>Actinopterygii</taxon>
        <taxon>Neopterygii</taxon>
        <taxon>Teleostei</taxon>
        <taxon>Neoteleostei</taxon>
        <taxon>Acanthomorphata</taxon>
        <taxon>Gobiaria</taxon>
        <taxon>Gobiiformes</taxon>
        <taxon>Gobioidei</taxon>
        <taxon>Gobiidae</taxon>
        <taxon>Gobionellinae</taxon>
        <taxon>Mugilogobius</taxon>
    </lineage>
</organism>
<evidence type="ECO:0000256" key="1">
    <source>
        <dbReference type="SAM" id="MobiDB-lite"/>
    </source>
</evidence>
<comment type="caution">
    <text evidence="2">The sequence shown here is derived from an EMBL/GenBank/DDBJ whole genome shotgun (WGS) entry which is preliminary data.</text>
</comment>
<feature type="compositionally biased region" description="Basic and acidic residues" evidence="1">
    <location>
        <begin position="180"/>
        <end position="189"/>
    </location>
</feature>
<sequence length="274" mass="30598">MEVNWDTVKKVIRAIHKALKNEHHFKYLSENEEVPYGLRRLEEGLRSNILPYRPNQKIELEKFGNARIWSGSTRDSLLAHYSEQREILLEAAVEEARRARGTELDRAFEIATSWCKRDNKRFDGSVVGIVRTRMEERLGEEREPKRRKGGEEEERMETSSSSSSLAPGQEQVSRGVGPPGERRATRGKADGTGWATQDTGITTATEGTGAITAGEGTRGTTTATQSTRDSTTEEDNGATGEDGKRRTGGTAGKRSLGRGRQREWEDIYENVSPE</sequence>
<reference evidence="3" key="1">
    <citation type="submission" date="2024-04" db="EMBL/GenBank/DDBJ databases">
        <title>Salinicola lusitanus LLJ914,a marine bacterium isolated from the Okinawa Trough.</title>
        <authorList>
            <person name="Li J."/>
        </authorList>
    </citation>
    <scope>NUCLEOTIDE SEQUENCE [LARGE SCALE GENOMIC DNA]</scope>
</reference>
<name>A0AAW0PLN1_9GOBI</name>
<protein>
    <submittedName>
        <fullName evidence="2">Uncharacterized protein</fullName>
    </submittedName>
</protein>
<feature type="compositionally biased region" description="Low complexity" evidence="1">
    <location>
        <begin position="195"/>
        <end position="229"/>
    </location>
</feature>
<gene>
    <name evidence="2" type="ORF">WMY93_007298</name>
</gene>
<dbReference type="Proteomes" id="UP001460270">
    <property type="component" value="Unassembled WGS sequence"/>
</dbReference>
<evidence type="ECO:0000313" key="2">
    <source>
        <dbReference type="EMBL" id="KAK7924988.1"/>
    </source>
</evidence>
<keyword evidence="3" id="KW-1185">Reference proteome</keyword>